<sequence length="416" mass="49575">MSYQINLNYLHQSRENYFLVFLIIFKSSQASVLAFSPLTTIIALLYSFYLFTKRGLKFDLFFVRINVLYILLNFAYFLYFKENDFILSIYVLLKINYAYFTIKIVKDTFFLIYENIIYILCLISLPLFLVQLINYDLLFSFLSLPQRFIPFLEYRNDRLANFVFFTLESHGSVYRNSGFAWEPKGFANFIVVAIIINLIFSNFQLNKKLFVYYIALITTTSTTAFICAFILVPFWYILNKNSRFLPLFIIVSFSFILVFLSLDFGFSKIKYEINMREEYKELLDDTREFESRSLGRFPSFIVDFNDFLKSPIFGYGFNPHLRTQSNYTKLVRVNGFSDWLATYGLIGLSVFIFFHLRFFNRILKSFHYSGVAVLFLIIFVIYFASTLTTHPFWLMVMMFAFIQFDWINAYLYYKSN</sequence>
<evidence type="ECO:0000256" key="3">
    <source>
        <dbReference type="ARBA" id="ARBA00022989"/>
    </source>
</evidence>
<evidence type="ECO:0000256" key="4">
    <source>
        <dbReference type="ARBA" id="ARBA00023136"/>
    </source>
</evidence>
<keyword evidence="3 5" id="KW-1133">Transmembrane helix</keyword>
<gene>
    <name evidence="7" type="ORF">Ataiwa_27760</name>
</gene>
<proteinExistence type="predicted"/>
<evidence type="ECO:0000259" key="6">
    <source>
        <dbReference type="Pfam" id="PF04932"/>
    </source>
</evidence>
<comment type="subcellular location">
    <subcellularLocation>
        <location evidence="1">Membrane</location>
        <topology evidence="1">Multi-pass membrane protein</topology>
    </subcellularLocation>
</comment>
<dbReference type="InterPro" id="IPR007016">
    <property type="entry name" value="O-antigen_ligase-rel_domated"/>
</dbReference>
<dbReference type="RefSeq" id="WP_338229329.1">
    <property type="nucleotide sequence ID" value="NZ_BTPE01000010.1"/>
</dbReference>
<evidence type="ECO:0000256" key="1">
    <source>
        <dbReference type="ARBA" id="ARBA00004141"/>
    </source>
</evidence>
<dbReference type="Pfam" id="PF04932">
    <property type="entry name" value="Wzy_C"/>
    <property type="match status" value="1"/>
</dbReference>
<keyword evidence="8" id="KW-1185">Reference proteome</keyword>
<dbReference type="EMBL" id="BTPE01000010">
    <property type="protein sequence ID" value="GMQ34503.1"/>
    <property type="molecule type" value="Genomic_DNA"/>
</dbReference>
<evidence type="ECO:0000256" key="2">
    <source>
        <dbReference type="ARBA" id="ARBA00022692"/>
    </source>
</evidence>
<feature type="transmembrane region" description="Helical" evidence="5">
    <location>
        <begin position="17"/>
        <end position="49"/>
    </location>
</feature>
<accession>A0ABQ6Q356</accession>
<evidence type="ECO:0000313" key="8">
    <source>
        <dbReference type="Proteomes" id="UP001307705"/>
    </source>
</evidence>
<comment type="caution">
    <text evidence="7">The sequence shown here is derived from an EMBL/GenBank/DDBJ whole genome shotgun (WGS) entry which is preliminary data.</text>
</comment>
<feature type="transmembrane region" description="Helical" evidence="5">
    <location>
        <begin position="365"/>
        <end position="385"/>
    </location>
</feature>
<protein>
    <recommendedName>
        <fullName evidence="6">O-antigen ligase-related domain-containing protein</fullName>
    </recommendedName>
</protein>
<feature type="transmembrane region" description="Helical" evidence="5">
    <location>
        <begin position="392"/>
        <end position="413"/>
    </location>
</feature>
<feature type="transmembrane region" description="Helical" evidence="5">
    <location>
        <begin position="185"/>
        <end position="203"/>
    </location>
</feature>
<reference evidence="7 8" key="1">
    <citation type="submission" date="2023-08" db="EMBL/GenBank/DDBJ databases">
        <title>Draft genome sequence of Algoriphagus taiwanensis.</title>
        <authorList>
            <person name="Takatani N."/>
            <person name="Hosokawa M."/>
            <person name="Sawabe T."/>
        </authorList>
    </citation>
    <scope>NUCLEOTIDE SEQUENCE [LARGE SCALE GENOMIC DNA]</scope>
    <source>
        <strain evidence="7 8">JCM 19755</strain>
    </source>
</reference>
<evidence type="ECO:0000313" key="7">
    <source>
        <dbReference type="EMBL" id="GMQ34503.1"/>
    </source>
</evidence>
<feature type="transmembrane region" description="Helical" evidence="5">
    <location>
        <begin position="61"/>
        <end position="79"/>
    </location>
</feature>
<feature type="transmembrane region" description="Helical" evidence="5">
    <location>
        <begin position="85"/>
        <end position="105"/>
    </location>
</feature>
<evidence type="ECO:0000256" key="5">
    <source>
        <dbReference type="SAM" id="Phobius"/>
    </source>
</evidence>
<name>A0ABQ6Q356_9BACT</name>
<organism evidence="7 8">
    <name type="scientific">Algoriphagus taiwanensis</name>
    <dbReference type="NCBI Taxonomy" id="1445656"/>
    <lineage>
        <taxon>Bacteria</taxon>
        <taxon>Pseudomonadati</taxon>
        <taxon>Bacteroidota</taxon>
        <taxon>Cytophagia</taxon>
        <taxon>Cytophagales</taxon>
        <taxon>Cyclobacteriaceae</taxon>
        <taxon>Algoriphagus</taxon>
    </lineage>
</organism>
<feature type="transmembrane region" description="Helical" evidence="5">
    <location>
        <begin position="210"/>
        <end position="238"/>
    </location>
</feature>
<feature type="transmembrane region" description="Helical" evidence="5">
    <location>
        <begin position="339"/>
        <end position="359"/>
    </location>
</feature>
<feature type="domain" description="O-antigen ligase-related" evidence="6">
    <location>
        <begin position="212"/>
        <end position="352"/>
    </location>
</feature>
<keyword evidence="4 5" id="KW-0472">Membrane</keyword>
<feature type="transmembrane region" description="Helical" evidence="5">
    <location>
        <begin position="244"/>
        <end position="266"/>
    </location>
</feature>
<feature type="transmembrane region" description="Helical" evidence="5">
    <location>
        <begin position="117"/>
        <end position="135"/>
    </location>
</feature>
<keyword evidence="2 5" id="KW-0812">Transmembrane</keyword>
<dbReference type="Proteomes" id="UP001307705">
    <property type="component" value="Unassembled WGS sequence"/>
</dbReference>